<name>A0AA37WT63_9HYPH</name>
<keyword evidence="1" id="KW-0812">Transmembrane</keyword>
<dbReference type="Proteomes" id="UP001157440">
    <property type="component" value="Unassembled WGS sequence"/>
</dbReference>
<dbReference type="EMBL" id="BSPL01000019">
    <property type="protein sequence ID" value="GLS71876.1"/>
    <property type="molecule type" value="Genomic_DNA"/>
</dbReference>
<comment type="caution">
    <text evidence="2">The sequence shown here is derived from an EMBL/GenBank/DDBJ whole genome shotgun (WGS) entry which is preliminary data.</text>
</comment>
<evidence type="ECO:0000313" key="2">
    <source>
        <dbReference type="EMBL" id="GLS71876.1"/>
    </source>
</evidence>
<evidence type="ECO:0000256" key="1">
    <source>
        <dbReference type="SAM" id="Phobius"/>
    </source>
</evidence>
<proteinExistence type="predicted"/>
<organism evidence="2 3">
    <name type="scientific">Methylobacterium tardum</name>
    <dbReference type="NCBI Taxonomy" id="374432"/>
    <lineage>
        <taxon>Bacteria</taxon>
        <taxon>Pseudomonadati</taxon>
        <taxon>Pseudomonadota</taxon>
        <taxon>Alphaproteobacteria</taxon>
        <taxon>Hyphomicrobiales</taxon>
        <taxon>Methylobacteriaceae</taxon>
        <taxon>Methylobacterium</taxon>
    </lineage>
</organism>
<sequence>MKTHEAADFLPSFGKRDRFADMSVWEALNIAVLCLVAGLVLGAAVLSLVLYQAWIALERRRRPSPRVRHAAR</sequence>
<dbReference type="RefSeq" id="WP_238196827.1">
    <property type="nucleotide sequence ID" value="NZ_BPQZ01000013.1"/>
</dbReference>
<evidence type="ECO:0000313" key="3">
    <source>
        <dbReference type="Proteomes" id="UP001157440"/>
    </source>
</evidence>
<dbReference type="AlphaFoldDB" id="A0AA37WT63"/>
<keyword evidence="1" id="KW-1133">Transmembrane helix</keyword>
<reference evidence="3" key="1">
    <citation type="journal article" date="2019" name="Int. J. Syst. Evol. Microbiol.">
        <title>The Global Catalogue of Microorganisms (GCM) 10K type strain sequencing project: providing services to taxonomists for standard genome sequencing and annotation.</title>
        <authorList>
            <consortium name="The Broad Institute Genomics Platform"/>
            <consortium name="The Broad Institute Genome Sequencing Center for Infectious Disease"/>
            <person name="Wu L."/>
            <person name="Ma J."/>
        </authorList>
    </citation>
    <scope>NUCLEOTIDE SEQUENCE [LARGE SCALE GENOMIC DNA]</scope>
    <source>
        <strain evidence="3">NBRC 103632</strain>
    </source>
</reference>
<feature type="transmembrane region" description="Helical" evidence="1">
    <location>
        <begin position="30"/>
        <end position="57"/>
    </location>
</feature>
<keyword evidence="3" id="KW-1185">Reference proteome</keyword>
<keyword evidence="1" id="KW-0472">Membrane</keyword>
<gene>
    <name evidence="2" type="ORF">GCM10007890_38890</name>
</gene>
<protein>
    <submittedName>
        <fullName evidence="2">Uncharacterized protein</fullName>
    </submittedName>
</protein>
<accession>A0AA37WT63</accession>